<dbReference type="Gene3D" id="1.10.30.50">
    <property type="match status" value="1"/>
</dbReference>
<accession>A0A941EUP9</accession>
<dbReference type="Proteomes" id="UP000675781">
    <property type="component" value="Unassembled WGS sequence"/>
</dbReference>
<keyword evidence="2" id="KW-1185">Reference proteome</keyword>
<dbReference type="CDD" id="cd00085">
    <property type="entry name" value="HNHc"/>
    <property type="match status" value="1"/>
</dbReference>
<evidence type="ECO:0000313" key="1">
    <source>
        <dbReference type="EMBL" id="MBR7837578.1"/>
    </source>
</evidence>
<dbReference type="InterPro" id="IPR003615">
    <property type="entry name" value="HNH_nuc"/>
</dbReference>
<protein>
    <recommendedName>
        <fullName evidence="3">HNH endonuclease</fullName>
    </recommendedName>
</protein>
<dbReference type="RefSeq" id="WP_212532045.1">
    <property type="nucleotide sequence ID" value="NZ_JAGSOG010000214.1"/>
</dbReference>
<dbReference type="EMBL" id="JAGSOG010000214">
    <property type="protein sequence ID" value="MBR7837578.1"/>
    <property type="molecule type" value="Genomic_DNA"/>
</dbReference>
<comment type="caution">
    <text evidence="1">The sequence shown here is derived from an EMBL/GenBank/DDBJ whole genome shotgun (WGS) entry which is preliminary data.</text>
</comment>
<evidence type="ECO:0008006" key="3">
    <source>
        <dbReference type="Google" id="ProtNLM"/>
    </source>
</evidence>
<proteinExistence type="predicted"/>
<sequence length="255" mass="28747">MIPITRLELPERTRRELEDQTTKIAAARDRLREAHRLWQNRIVRTAILPVLRGTLAEMCPGIKRCMYCGDSLGTDIEHFEPVKLRPIRAFDWHNHLLACSYCNSRQKQDKFPLAPDGTPMLLDPTVDDPAEHLHLALSAGVYLDLSPRGKVTIDLLDLNRGELVKGREHALRANRRLLRDWREAAEDDDVDAVHECLGDLREQPVAEVALALLQQGHSAAVAQLFGRDPATLAHLRRPETLALAAEVFTTSAADW</sequence>
<name>A0A941EUP9_9ACTN</name>
<organism evidence="1 2">
    <name type="scientific">Actinospica durhamensis</name>
    <dbReference type="NCBI Taxonomy" id="1508375"/>
    <lineage>
        <taxon>Bacteria</taxon>
        <taxon>Bacillati</taxon>
        <taxon>Actinomycetota</taxon>
        <taxon>Actinomycetes</taxon>
        <taxon>Catenulisporales</taxon>
        <taxon>Actinospicaceae</taxon>
        <taxon>Actinospica</taxon>
    </lineage>
</organism>
<reference evidence="1" key="1">
    <citation type="submission" date="2021-04" db="EMBL/GenBank/DDBJ databases">
        <title>Genome based classification of Actinospica acidithermotolerans sp. nov., an actinobacterium isolated from an Indonesian hot spring.</title>
        <authorList>
            <person name="Kusuma A.B."/>
            <person name="Putra K.E."/>
            <person name="Nafisah S."/>
            <person name="Loh J."/>
            <person name="Nouioui I."/>
            <person name="Goodfellow M."/>
        </authorList>
    </citation>
    <scope>NUCLEOTIDE SEQUENCE</scope>
    <source>
        <strain evidence="1">CSCA 57</strain>
    </source>
</reference>
<evidence type="ECO:0000313" key="2">
    <source>
        <dbReference type="Proteomes" id="UP000675781"/>
    </source>
</evidence>
<dbReference type="AlphaFoldDB" id="A0A941EUP9"/>
<gene>
    <name evidence="1" type="ORF">KDL01_30140</name>
</gene>